<dbReference type="Gene3D" id="2.40.100.10">
    <property type="entry name" value="Cyclophilin-like"/>
    <property type="match status" value="1"/>
</dbReference>
<dbReference type="EMBL" id="FNRM01000003">
    <property type="protein sequence ID" value="SEA48137.1"/>
    <property type="molecule type" value="Genomic_DNA"/>
</dbReference>
<dbReference type="InterPro" id="IPR003778">
    <property type="entry name" value="CT_A_B"/>
</dbReference>
<evidence type="ECO:0000256" key="2">
    <source>
        <dbReference type="ARBA" id="ARBA00022801"/>
    </source>
</evidence>
<evidence type="ECO:0000256" key="3">
    <source>
        <dbReference type="ARBA" id="ARBA00022840"/>
    </source>
</evidence>
<keyword evidence="3" id="KW-0067">ATP-binding</keyword>
<dbReference type="NCBIfam" id="TIGR00724">
    <property type="entry name" value="urea_amlyse_rel"/>
    <property type="match status" value="1"/>
</dbReference>
<evidence type="ECO:0000259" key="4">
    <source>
        <dbReference type="SMART" id="SM00797"/>
    </source>
</evidence>
<dbReference type="RefSeq" id="WP_091341737.1">
    <property type="nucleotide sequence ID" value="NZ_FNRM01000003.1"/>
</dbReference>
<dbReference type="AlphaFoldDB" id="A0A1H4BJ59"/>
<dbReference type="PANTHER" id="PTHR43309">
    <property type="entry name" value="5-OXOPROLINASE SUBUNIT C"/>
    <property type="match status" value="1"/>
</dbReference>
<evidence type="ECO:0000313" key="5">
    <source>
        <dbReference type="EMBL" id="SEA48137.1"/>
    </source>
</evidence>
<dbReference type="GO" id="GO:0016787">
    <property type="term" value="F:hydrolase activity"/>
    <property type="evidence" value="ECO:0007669"/>
    <property type="project" value="UniProtKB-KW"/>
</dbReference>
<keyword evidence="6" id="KW-1185">Reference proteome</keyword>
<feature type="domain" description="Carboxyltransferase" evidence="4">
    <location>
        <begin position="25"/>
        <end position="308"/>
    </location>
</feature>
<dbReference type="OrthoDB" id="9768696at2"/>
<gene>
    <name evidence="5" type="ORF">SAMN04488051_103387</name>
</gene>
<accession>A0A1H4BJ59</accession>
<dbReference type="STRING" id="152573.SAMN04488051_103387"/>
<sequence length="318" mass="34291">MSGFRIEQPGLLCTLQDQGRFGQSRLGLTSAGPADGHAFRWANALLGNTSGSCALEITLGGLQLSAEQDGAIAVCGAAVPLSINGKPKALWQGHAVKAGDRIELGMATSGVRAYLAVAGGFCVPEQFGSCATVLREGIGGLDGGKLTAGQLLPVTKPTAATMASLQLFALPERFWPDYQSPLALRLIEGYQCEDFSVAERQRFYQHQYQISPKSDRMGYRLQGPALQCQRSSLLSEGICYGAVQVPPDGQPIVLLCDRQTLGGYPKLGSVLSIDCWQLAQRPAGFELQFTAISMEQAHNLLHLQEQRFWQQHSQLEVL</sequence>
<evidence type="ECO:0000313" key="6">
    <source>
        <dbReference type="Proteomes" id="UP000198773"/>
    </source>
</evidence>
<name>A0A1H4BJ59_ALKAM</name>
<dbReference type="InterPro" id="IPR029000">
    <property type="entry name" value="Cyclophilin-like_dom_sf"/>
</dbReference>
<protein>
    <submittedName>
        <fullName evidence="5">Biotin-dependent carboxylase uncharacterized domain-containing protein</fullName>
    </submittedName>
</protein>
<evidence type="ECO:0000256" key="1">
    <source>
        <dbReference type="ARBA" id="ARBA00022741"/>
    </source>
</evidence>
<dbReference type="Proteomes" id="UP000198773">
    <property type="component" value="Unassembled WGS sequence"/>
</dbReference>
<keyword evidence="2" id="KW-0378">Hydrolase</keyword>
<dbReference type="InterPro" id="IPR052708">
    <property type="entry name" value="PxpC"/>
</dbReference>
<dbReference type="PANTHER" id="PTHR43309:SF4">
    <property type="entry name" value="CARBOXYLTRANSFERASE DOMAIN-CONTAINING PROTEIN"/>
    <property type="match status" value="1"/>
</dbReference>
<dbReference type="GO" id="GO:0005524">
    <property type="term" value="F:ATP binding"/>
    <property type="evidence" value="ECO:0007669"/>
    <property type="project" value="UniProtKB-KW"/>
</dbReference>
<organism evidence="5 6">
    <name type="scientific">Alkalimonas amylolytica</name>
    <dbReference type="NCBI Taxonomy" id="152573"/>
    <lineage>
        <taxon>Bacteria</taxon>
        <taxon>Pseudomonadati</taxon>
        <taxon>Pseudomonadota</taxon>
        <taxon>Gammaproteobacteria</taxon>
        <taxon>Alkalimonas</taxon>
    </lineage>
</organism>
<proteinExistence type="predicted"/>
<reference evidence="5 6" key="1">
    <citation type="submission" date="2016-10" db="EMBL/GenBank/DDBJ databases">
        <authorList>
            <person name="de Groot N.N."/>
        </authorList>
    </citation>
    <scope>NUCLEOTIDE SEQUENCE [LARGE SCALE GENOMIC DNA]</scope>
    <source>
        <strain evidence="5 6">CGMCC 1.3430</strain>
    </source>
</reference>
<keyword evidence="1" id="KW-0547">Nucleotide-binding</keyword>
<dbReference type="SMART" id="SM00797">
    <property type="entry name" value="AHS2"/>
    <property type="match status" value="1"/>
</dbReference>
<dbReference type="Pfam" id="PF02626">
    <property type="entry name" value="CT_A_B"/>
    <property type="match status" value="1"/>
</dbReference>
<dbReference type="SUPFAM" id="SSF50891">
    <property type="entry name" value="Cyclophilin-like"/>
    <property type="match status" value="1"/>
</dbReference>